<comment type="caution">
    <text evidence="1">The sequence shown here is derived from an EMBL/GenBank/DDBJ whole genome shotgun (WGS) entry which is preliminary data.</text>
</comment>
<evidence type="ECO:0000313" key="2">
    <source>
        <dbReference type="Proteomes" id="UP001597374"/>
    </source>
</evidence>
<dbReference type="Gene3D" id="3.40.50.300">
    <property type="entry name" value="P-loop containing nucleotide triphosphate hydrolases"/>
    <property type="match status" value="1"/>
</dbReference>
<keyword evidence="2" id="KW-1185">Reference proteome</keyword>
<protein>
    <submittedName>
        <fullName evidence="1">AAA family ATPase</fullName>
    </submittedName>
</protein>
<proteinExistence type="predicted"/>
<organism evidence="1 2">
    <name type="scientific">Pontibacter ruber</name>
    <dbReference type="NCBI Taxonomy" id="1343895"/>
    <lineage>
        <taxon>Bacteria</taxon>
        <taxon>Pseudomonadati</taxon>
        <taxon>Bacteroidota</taxon>
        <taxon>Cytophagia</taxon>
        <taxon>Cytophagales</taxon>
        <taxon>Hymenobacteraceae</taxon>
        <taxon>Pontibacter</taxon>
    </lineage>
</organism>
<name>A0ABW5CXQ2_9BACT</name>
<evidence type="ECO:0000313" key="1">
    <source>
        <dbReference type="EMBL" id="MFD2247197.1"/>
    </source>
</evidence>
<sequence>MKDFNQSASEEMDAVPNIITAKALAQLKAPISRYLLEPFLPTSGTALIAGKPDTGKSQFARQLAIQVSQGSSEFLNFKLSLKHGRSVYVATEDDAWNTQYLIAKQHQGLGYEPNENLSFLFSNSMDTKRVIKELDKLLTLAPVDLIVVDGFSDIFSGSDMNSNTQMRESINKFDYIAKKHHCLILFVHHINKSAYDKKATQQSIQGGGALAQKVRLAWQLTSQEGGNTKFLNVTKGNYCPREYKEKPQVLVFDESHFTFTKSSNPINEKQQELNLEPALSKNESKLLSFLQDIKTKLLETQGIKYGAFVKFMMEEGQFPEASAKRQISQLKEQNYIVKIDDLYKWEEKPIRKLNNREIIEGDISLDDVA</sequence>
<dbReference type="Proteomes" id="UP001597374">
    <property type="component" value="Unassembled WGS sequence"/>
</dbReference>
<dbReference type="EMBL" id="JBHUIM010000002">
    <property type="protein sequence ID" value="MFD2247197.1"/>
    <property type="molecule type" value="Genomic_DNA"/>
</dbReference>
<dbReference type="SUPFAM" id="SSF52540">
    <property type="entry name" value="P-loop containing nucleoside triphosphate hydrolases"/>
    <property type="match status" value="1"/>
</dbReference>
<dbReference type="InterPro" id="IPR027417">
    <property type="entry name" value="P-loop_NTPase"/>
</dbReference>
<accession>A0ABW5CXQ2</accession>
<dbReference type="RefSeq" id="WP_250430133.1">
    <property type="nucleotide sequence ID" value="NZ_JALPRR010000003.1"/>
</dbReference>
<reference evidence="2" key="1">
    <citation type="journal article" date="2019" name="Int. J. Syst. Evol. Microbiol.">
        <title>The Global Catalogue of Microorganisms (GCM) 10K type strain sequencing project: providing services to taxonomists for standard genome sequencing and annotation.</title>
        <authorList>
            <consortium name="The Broad Institute Genomics Platform"/>
            <consortium name="The Broad Institute Genome Sequencing Center for Infectious Disease"/>
            <person name="Wu L."/>
            <person name="Ma J."/>
        </authorList>
    </citation>
    <scope>NUCLEOTIDE SEQUENCE [LARGE SCALE GENOMIC DNA]</scope>
    <source>
        <strain evidence="2">CGMCC 4.1782</strain>
    </source>
</reference>
<gene>
    <name evidence="1" type="ORF">ACFSKP_13095</name>
</gene>
<dbReference type="Pfam" id="PF13481">
    <property type="entry name" value="AAA_25"/>
    <property type="match status" value="1"/>
</dbReference>